<dbReference type="PRINTS" id="PR00714">
    <property type="entry name" value="MAN6PISMRASE"/>
</dbReference>
<reference evidence="1 2" key="1">
    <citation type="journal article" date="2007" name="Nature">
        <title>Evolution of genes and genomes on the Drosophila phylogeny.</title>
        <authorList>
            <consortium name="Drosophila 12 Genomes Consortium"/>
            <person name="Clark A.G."/>
            <person name="Eisen M.B."/>
            <person name="Smith D.R."/>
            <person name="Bergman C.M."/>
            <person name="Oliver B."/>
            <person name="Markow T.A."/>
            <person name="Kaufman T.C."/>
            <person name="Kellis M."/>
            <person name="Gelbart W."/>
            <person name="Iyer V.N."/>
            <person name="Pollard D.A."/>
            <person name="Sackton T.B."/>
            <person name="Larracuente A.M."/>
            <person name="Singh N.D."/>
            <person name="Abad J.P."/>
            <person name="Abt D.N."/>
            <person name="Adryan B."/>
            <person name="Aguade M."/>
            <person name="Akashi H."/>
            <person name="Anderson W.W."/>
            <person name="Aquadro C.F."/>
            <person name="Ardell D.H."/>
            <person name="Arguello R."/>
            <person name="Artieri C.G."/>
            <person name="Barbash D.A."/>
            <person name="Barker D."/>
            <person name="Barsanti P."/>
            <person name="Batterham P."/>
            <person name="Batzoglou S."/>
            <person name="Begun D."/>
            <person name="Bhutkar A."/>
            <person name="Blanco E."/>
            <person name="Bosak S.A."/>
            <person name="Bradley R.K."/>
            <person name="Brand A.D."/>
            <person name="Brent M.R."/>
            <person name="Brooks A.N."/>
            <person name="Brown R.H."/>
            <person name="Butlin R.K."/>
            <person name="Caggese C."/>
            <person name="Calvi B.R."/>
            <person name="Bernardo de Carvalho A."/>
            <person name="Caspi A."/>
            <person name="Castrezana S."/>
            <person name="Celniker S.E."/>
            <person name="Chang J.L."/>
            <person name="Chapple C."/>
            <person name="Chatterji S."/>
            <person name="Chinwalla A."/>
            <person name="Civetta A."/>
            <person name="Clifton S.W."/>
            <person name="Comeron J.M."/>
            <person name="Costello J.C."/>
            <person name="Coyne J.A."/>
            <person name="Daub J."/>
            <person name="David R.G."/>
            <person name="Delcher A.L."/>
            <person name="Delehaunty K."/>
            <person name="Do C.B."/>
            <person name="Ebling H."/>
            <person name="Edwards K."/>
            <person name="Eickbush T."/>
            <person name="Evans J.D."/>
            <person name="Filipski A."/>
            <person name="Findeiss S."/>
            <person name="Freyhult E."/>
            <person name="Fulton L."/>
            <person name="Fulton R."/>
            <person name="Garcia A.C."/>
            <person name="Gardiner A."/>
            <person name="Garfield D.A."/>
            <person name="Garvin B.E."/>
            <person name="Gibson G."/>
            <person name="Gilbert D."/>
            <person name="Gnerre S."/>
            <person name="Godfrey J."/>
            <person name="Good R."/>
            <person name="Gotea V."/>
            <person name="Gravely B."/>
            <person name="Greenberg A.J."/>
            <person name="Griffiths-Jones S."/>
            <person name="Gross S."/>
            <person name="Guigo R."/>
            <person name="Gustafson E.A."/>
            <person name="Haerty W."/>
            <person name="Hahn M.W."/>
            <person name="Halligan D.L."/>
            <person name="Halpern A.L."/>
            <person name="Halter G.M."/>
            <person name="Han M.V."/>
            <person name="Heger A."/>
            <person name="Hillier L."/>
            <person name="Hinrichs A.S."/>
            <person name="Holmes I."/>
            <person name="Hoskins R.A."/>
            <person name="Hubisz M.J."/>
            <person name="Hultmark D."/>
            <person name="Huntley M.A."/>
            <person name="Jaffe D.B."/>
            <person name="Jagadeeshan S."/>
            <person name="Jeck W.R."/>
            <person name="Johnson J."/>
            <person name="Jones C.D."/>
            <person name="Jordan W.C."/>
            <person name="Karpen G.H."/>
            <person name="Kataoka E."/>
            <person name="Keightley P.D."/>
            <person name="Kheradpour P."/>
            <person name="Kirkness E.F."/>
            <person name="Koerich L.B."/>
            <person name="Kristiansen K."/>
            <person name="Kudrna D."/>
            <person name="Kulathinal R.J."/>
            <person name="Kumar S."/>
            <person name="Kwok R."/>
            <person name="Lander E."/>
            <person name="Langley C.H."/>
            <person name="Lapoint R."/>
            <person name="Lazzaro B.P."/>
            <person name="Lee S.J."/>
            <person name="Levesque L."/>
            <person name="Li R."/>
            <person name="Lin C.F."/>
            <person name="Lin M.F."/>
            <person name="Lindblad-Toh K."/>
            <person name="Llopart A."/>
            <person name="Long M."/>
            <person name="Low L."/>
            <person name="Lozovsky E."/>
            <person name="Lu J."/>
            <person name="Luo M."/>
            <person name="Machado C.A."/>
            <person name="Makalowski W."/>
            <person name="Marzo M."/>
            <person name="Matsuda M."/>
            <person name="Matzkin L."/>
            <person name="McAllister B."/>
            <person name="McBride C.S."/>
            <person name="McKernan B."/>
            <person name="McKernan K."/>
            <person name="Mendez-Lago M."/>
            <person name="Minx P."/>
            <person name="Mollenhauer M.U."/>
            <person name="Montooth K."/>
            <person name="Mount S.M."/>
            <person name="Mu X."/>
            <person name="Myers E."/>
            <person name="Negre B."/>
            <person name="Newfeld S."/>
            <person name="Nielsen R."/>
            <person name="Noor M.A."/>
            <person name="O'Grady P."/>
            <person name="Pachter L."/>
            <person name="Papaceit M."/>
            <person name="Parisi M.J."/>
            <person name="Parisi M."/>
            <person name="Parts L."/>
            <person name="Pedersen J.S."/>
            <person name="Pesole G."/>
            <person name="Phillippy A.M."/>
            <person name="Ponting C.P."/>
            <person name="Pop M."/>
            <person name="Porcelli D."/>
            <person name="Powell J.R."/>
            <person name="Prohaska S."/>
            <person name="Pruitt K."/>
            <person name="Puig M."/>
            <person name="Quesneville H."/>
            <person name="Ram K.R."/>
            <person name="Rand D."/>
            <person name="Rasmussen M.D."/>
            <person name="Reed L.K."/>
            <person name="Reenan R."/>
            <person name="Reily A."/>
            <person name="Remington K.A."/>
            <person name="Rieger T.T."/>
            <person name="Ritchie M.G."/>
            <person name="Robin C."/>
            <person name="Rogers Y.H."/>
            <person name="Rohde C."/>
            <person name="Rozas J."/>
            <person name="Rubenfield M.J."/>
            <person name="Ruiz A."/>
            <person name="Russo S."/>
            <person name="Salzberg S.L."/>
            <person name="Sanchez-Gracia A."/>
            <person name="Saranga D.J."/>
            <person name="Sato H."/>
            <person name="Schaeffer S.W."/>
            <person name="Schatz M.C."/>
            <person name="Schlenke T."/>
            <person name="Schwartz R."/>
            <person name="Segarra C."/>
            <person name="Singh R.S."/>
            <person name="Sirot L."/>
            <person name="Sirota M."/>
            <person name="Sisneros N.B."/>
            <person name="Smith C.D."/>
            <person name="Smith T.F."/>
            <person name="Spieth J."/>
            <person name="Stage D.E."/>
            <person name="Stark A."/>
            <person name="Stephan W."/>
            <person name="Strausberg R.L."/>
            <person name="Strempel S."/>
            <person name="Sturgill D."/>
            <person name="Sutton G."/>
            <person name="Sutton G.G."/>
            <person name="Tao W."/>
            <person name="Teichmann S."/>
            <person name="Tobari Y.N."/>
            <person name="Tomimura Y."/>
            <person name="Tsolas J.M."/>
            <person name="Valente V.L."/>
            <person name="Venter E."/>
            <person name="Venter J.C."/>
            <person name="Vicario S."/>
            <person name="Vieira F.G."/>
            <person name="Vilella A.J."/>
            <person name="Villasante A."/>
            <person name="Walenz B."/>
            <person name="Wang J."/>
            <person name="Wasserman M."/>
            <person name="Watts T."/>
            <person name="Wilson D."/>
            <person name="Wilson R.K."/>
            <person name="Wing R.A."/>
            <person name="Wolfner M.F."/>
            <person name="Wong A."/>
            <person name="Wong G.K."/>
            <person name="Wu C.I."/>
            <person name="Wu G."/>
            <person name="Yamamoto D."/>
            <person name="Yang H.P."/>
            <person name="Yang S.P."/>
            <person name="Yorke J.A."/>
            <person name="Yoshida K."/>
            <person name="Zdobnov E."/>
            <person name="Zhang P."/>
            <person name="Zhang Y."/>
            <person name="Zimin A.V."/>
            <person name="Baldwin J."/>
            <person name="Abdouelleil A."/>
            <person name="Abdulkadir J."/>
            <person name="Abebe A."/>
            <person name="Abera B."/>
            <person name="Abreu J."/>
            <person name="Acer S.C."/>
            <person name="Aftuck L."/>
            <person name="Alexander A."/>
            <person name="An P."/>
            <person name="Anderson E."/>
            <person name="Anderson S."/>
            <person name="Arachi H."/>
            <person name="Azer M."/>
            <person name="Bachantsang P."/>
            <person name="Barry A."/>
            <person name="Bayul T."/>
            <person name="Berlin A."/>
            <person name="Bessette D."/>
            <person name="Bloom T."/>
            <person name="Blye J."/>
            <person name="Boguslavskiy L."/>
            <person name="Bonnet C."/>
            <person name="Boukhgalter B."/>
            <person name="Bourzgui I."/>
            <person name="Brown A."/>
            <person name="Cahill P."/>
            <person name="Channer S."/>
            <person name="Cheshatsang Y."/>
            <person name="Chuda L."/>
            <person name="Citroen M."/>
            <person name="Collymore A."/>
            <person name="Cooke P."/>
            <person name="Costello M."/>
            <person name="D'Aco K."/>
            <person name="Daza R."/>
            <person name="De Haan G."/>
            <person name="DeGray S."/>
            <person name="DeMaso C."/>
            <person name="Dhargay N."/>
            <person name="Dooley K."/>
            <person name="Dooley E."/>
            <person name="Doricent M."/>
            <person name="Dorje P."/>
            <person name="Dorjee K."/>
            <person name="Dupes A."/>
            <person name="Elong R."/>
            <person name="Falk J."/>
            <person name="Farina A."/>
            <person name="Faro S."/>
            <person name="Ferguson D."/>
            <person name="Fisher S."/>
            <person name="Foley C.D."/>
            <person name="Franke A."/>
            <person name="Friedrich D."/>
            <person name="Gadbois L."/>
            <person name="Gearin G."/>
            <person name="Gearin C.R."/>
            <person name="Giannoukos G."/>
            <person name="Goode T."/>
            <person name="Graham J."/>
            <person name="Grandbois E."/>
            <person name="Grewal S."/>
            <person name="Gyaltsen K."/>
            <person name="Hafez N."/>
            <person name="Hagos B."/>
            <person name="Hall J."/>
            <person name="Henson C."/>
            <person name="Hollinger A."/>
            <person name="Honan T."/>
            <person name="Huard M.D."/>
            <person name="Hughes L."/>
            <person name="Hurhula B."/>
            <person name="Husby M.E."/>
            <person name="Kamat A."/>
            <person name="Kanga B."/>
            <person name="Kashin S."/>
            <person name="Khazanovich D."/>
            <person name="Kisner P."/>
            <person name="Lance K."/>
            <person name="Lara M."/>
            <person name="Lee W."/>
            <person name="Lennon N."/>
            <person name="Letendre F."/>
            <person name="LeVine R."/>
            <person name="Lipovsky A."/>
            <person name="Liu X."/>
            <person name="Liu J."/>
            <person name="Liu S."/>
            <person name="Lokyitsang T."/>
            <person name="Lokyitsang Y."/>
            <person name="Lubonja R."/>
            <person name="Lui A."/>
            <person name="MacDonald P."/>
            <person name="Magnisalis V."/>
            <person name="Maru K."/>
            <person name="Matthews C."/>
            <person name="McCusker W."/>
            <person name="McDonough S."/>
            <person name="Mehta T."/>
            <person name="Meldrim J."/>
            <person name="Meneus L."/>
            <person name="Mihai O."/>
            <person name="Mihalev A."/>
            <person name="Mihova T."/>
            <person name="Mittelman R."/>
            <person name="Mlenga V."/>
            <person name="Montmayeur A."/>
            <person name="Mulrain L."/>
            <person name="Navidi A."/>
            <person name="Naylor J."/>
            <person name="Negash T."/>
            <person name="Nguyen T."/>
            <person name="Nguyen N."/>
            <person name="Nicol R."/>
            <person name="Norbu C."/>
            <person name="Norbu N."/>
            <person name="Novod N."/>
            <person name="O'Neill B."/>
            <person name="Osman S."/>
            <person name="Markiewicz E."/>
            <person name="Oyono O.L."/>
            <person name="Patti C."/>
            <person name="Phunkhang P."/>
            <person name="Pierre F."/>
            <person name="Priest M."/>
            <person name="Raghuraman S."/>
            <person name="Rege F."/>
            <person name="Reyes R."/>
            <person name="Rise C."/>
            <person name="Rogov P."/>
            <person name="Ross K."/>
            <person name="Ryan E."/>
            <person name="Settipalli S."/>
            <person name="Shea T."/>
            <person name="Sherpa N."/>
            <person name="Shi L."/>
            <person name="Shih D."/>
            <person name="Sparrow T."/>
            <person name="Spaulding J."/>
            <person name="Stalker J."/>
            <person name="Stange-Thomann N."/>
            <person name="Stavropoulos S."/>
            <person name="Stone C."/>
            <person name="Strader C."/>
            <person name="Tesfaye S."/>
            <person name="Thomson T."/>
            <person name="Thoulutsang Y."/>
            <person name="Thoulutsang D."/>
            <person name="Topham K."/>
            <person name="Topping I."/>
            <person name="Tsamla T."/>
            <person name="Vassiliev H."/>
            <person name="Vo A."/>
            <person name="Wangchuk T."/>
            <person name="Wangdi T."/>
            <person name="Weiand M."/>
            <person name="Wilkinson J."/>
            <person name="Wilson A."/>
            <person name="Yadav S."/>
            <person name="Young G."/>
            <person name="Yu Q."/>
            <person name="Zembek L."/>
            <person name="Zhong D."/>
            <person name="Zimmer A."/>
            <person name="Zwirko Z."/>
            <person name="Jaffe D.B."/>
            <person name="Alvarez P."/>
            <person name="Brockman W."/>
            <person name="Butler J."/>
            <person name="Chin C."/>
            <person name="Gnerre S."/>
            <person name="Grabherr M."/>
            <person name="Kleber M."/>
            <person name="Mauceli E."/>
            <person name="MacCallum I."/>
        </authorList>
    </citation>
    <scope>NUCLEOTIDE SEQUENCE [LARGE SCALE GENOMIC DNA]</scope>
    <source>
        <strain evidence="2">MSH-3 / Tucson 14011-0111.49</strain>
    </source>
</reference>
<dbReference type="PANTHER" id="PTHR10309">
    <property type="entry name" value="MANNOSE-6-PHOSPHATE ISOMERASE"/>
    <property type="match status" value="1"/>
</dbReference>
<dbReference type="InterPro" id="IPR016305">
    <property type="entry name" value="Mannose-6-P_Isomerase"/>
</dbReference>
<proteinExistence type="predicted"/>
<dbReference type="SUPFAM" id="SSF51182">
    <property type="entry name" value="RmlC-like cupins"/>
    <property type="match status" value="1"/>
</dbReference>
<evidence type="ECO:0000313" key="1">
    <source>
        <dbReference type="EMBL" id="EDW40095.1"/>
    </source>
</evidence>
<name>B4IS39_DROPE</name>
<sequence length="87" mass="9797">MNSKEADVAKCIKDIAKNYQRELKFNELLNVFNKVNADFPGDVGVLSLFFLNLVHLQPGQAIYLGANEIHAYLDGDSSLRVWPARTM</sequence>
<dbReference type="InterPro" id="IPR011051">
    <property type="entry name" value="RmlC_Cupin_sf"/>
</dbReference>
<dbReference type="HOGENOM" id="CLU_2485710_0_0_1"/>
<dbReference type="PANTHER" id="PTHR10309:SF0">
    <property type="entry name" value="MANNOSE-6-PHOSPHATE ISOMERASE"/>
    <property type="match status" value="1"/>
</dbReference>
<dbReference type="STRING" id="7234.B4IS39"/>
<organism evidence="2">
    <name type="scientific">Drosophila persimilis</name>
    <name type="common">Fruit fly</name>
    <dbReference type="NCBI Taxonomy" id="7234"/>
    <lineage>
        <taxon>Eukaryota</taxon>
        <taxon>Metazoa</taxon>
        <taxon>Ecdysozoa</taxon>
        <taxon>Arthropoda</taxon>
        <taxon>Hexapoda</taxon>
        <taxon>Insecta</taxon>
        <taxon>Pterygota</taxon>
        <taxon>Neoptera</taxon>
        <taxon>Endopterygota</taxon>
        <taxon>Diptera</taxon>
        <taxon>Brachycera</taxon>
        <taxon>Muscomorpha</taxon>
        <taxon>Ephydroidea</taxon>
        <taxon>Drosophilidae</taxon>
        <taxon>Drosophila</taxon>
        <taxon>Sophophora</taxon>
    </lineage>
</organism>
<dbReference type="OrthoDB" id="6605218at2759"/>
<evidence type="ECO:0000313" key="2">
    <source>
        <dbReference type="Proteomes" id="UP000008744"/>
    </source>
</evidence>
<dbReference type="EMBL" id="CH697939">
    <property type="protein sequence ID" value="EDW40095.1"/>
    <property type="molecule type" value="Genomic_DNA"/>
</dbReference>
<protein>
    <submittedName>
        <fullName evidence="1">GL26959</fullName>
    </submittedName>
</protein>
<gene>
    <name evidence="1" type="primary">Dper\GL26959</name>
    <name evidence="1" type="ORF">Dper_GL26959</name>
</gene>
<dbReference type="GO" id="GO:0005829">
    <property type="term" value="C:cytosol"/>
    <property type="evidence" value="ECO:0007669"/>
    <property type="project" value="TreeGrafter"/>
</dbReference>
<dbReference type="GO" id="GO:0009298">
    <property type="term" value="P:GDP-mannose biosynthetic process"/>
    <property type="evidence" value="ECO:0007669"/>
    <property type="project" value="UniProtKB-UniPathway"/>
</dbReference>
<dbReference type="GO" id="GO:0004476">
    <property type="term" value="F:mannose-6-phosphate isomerase activity"/>
    <property type="evidence" value="ECO:0007669"/>
    <property type="project" value="InterPro"/>
</dbReference>
<accession>B4IS39</accession>
<dbReference type="eggNOG" id="KOG2757">
    <property type="taxonomic scope" value="Eukaryota"/>
</dbReference>
<dbReference type="Proteomes" id="UP000008744">
    <property type="component" value="Unassembled WGS sequence"/>
</dbReference>
<keyword evidence="2" id="KW-1185">Reference proteome</keyword>
<dbReference type="UniPathway" id="UPA00126">
    <property type="reaction ID" value="UER00423"/>
</dbReference>
<dbReference type="AlphaFoldDB" id="B4IS39"/>
<dbReference type="Gene3D" id="1.10.441.10">
    <property type="entry name" value="Phosphomannose Isomerase, domain 2"/>
    <property type="match status" value="1"/>
</dbReference>